<organism evidence="2 3">
    <name type="scientific">Rubroshorea leprosula</name>
    <dbReference type="NCBI Taxonomy" id="152421"/>
    <lineage>
        <taxon>Eukaryota</taxon>
        <taxon>Viridiplantae</taxon>
        <taxon>Streptophyta</taxon>
        <taxon>Embryophyta</taxon>
        <taxon>Tracheophyta</taxon>
        <taxon>Spermatophyta</taxon>
        <taxon>Magnoliopsida</taxon>
        <taxon>eudicotyledons</taxon>
        <taxon>Gunneridae</taxon>
        <taxon>Pentapetalae</taxon>
        <taxon>rosids</taxon>
        <taxon>malvids</taxon>
        <taxon>Malvales</taxon>
        <taxon>Dipterocarpaceae</taxon>
        <taxon>Rubroshorea</taxon>
    </lineage>
</organism>
<feature type="region of interest" description="Disordered" evidence="1">
    <location>
        <begin position="89"/>
        <end position="115"/>
    </location>
</feature>
<evidence type="ECO:0000313" key="2">
    <source>
        <dbReference type="EMBL" id="GKV10749.1"/>
    </source>
</evidence>
<accession>A0AAV5J814</accession>
<evidence type="ECO:0000313" key="3">
    <source>
        <dbReference type="Proteomes" id="UP001054252"/>
    </source>
</evidence>
<proteinExistence type="predicted"/>
<comment type="caution">
    <text evidence="2">The sequence shown here is derived from an EMBL/GenBank/DDBJ whole genome shotgun (WGS) entry which is preliminary data.</text>
</comment>
<keyword evidence="3" id="KW-1185">Reference proteome</keyword>
<feature type="region of interest" description="Disordered" evidence="1">
    <location>
        <begin position="195"/>
        <end position="214"/>
    </location>
</feature>
<feature type="compositionally biased region" description="Polar residues" evidence="1">
    <location>
        <begin position="93"/>
        <end position="112"/>
    </location>
</feature>
<dbReference type="AlphaFoldDB" id="A0AAV5J814"/>
<feature type="compositionally biased region" description="Polar residues" evidence="1">
    <location>
        <begin position="202"/>
        <end position="214"/>
    </location>
</feature>
<evidence type="ECO:0000256" key="1">
    <source>
        <dbReference type="SAM" id="MobiDB-lite"/>
    </source>
</evidence>
<sequence length="378" mass="41718">MAASSPAPSNNSAETATAAVATATTAANIMVAAAAASPFPKTQRGLNKPKCIQCGNVARSRCPYRSCKSCCSKAQNPCHIHVLKGNAAFPEKTPTSGTPSSDQKSNEASSAGTGIRVPSLRQLSNAFAQFNNLQMPFRSKKHLSRKDALAINEWRFSKLKEFKDRNIEVENESFDQYMQNVSLLEEVFSTKPIMEGTDEDGSTLSKPNLTSQEGETGVMISGLKSKLRTDPVRKENFRKRIQQIVDQGLKDLQQCINDTIEQNELDGRPKKAKTLWDDRAAALEDLIDKLNKARNEDDLKSCLEIKAHLYDHCTVSRPTETKDLDTSKEQIAKNDLTPGKVADYSLPRLSTAIEIDQETLNNVDLHFSSLGQMELLQL</sequence>
<dbReference type="Pfam" id="PF05142">
    <property type="entry name" value="DUF702"/>
    <property type="match status" value="1"/>
</dbReference>
<name>A0AAV5J814_9ROSI</name>
<dbReference type="Proteomes" id="UP001054252">
    <property type="component" value="Unassembled WGS sequence"/>
</dbReference>
<dbReference type="PANTHER" id="PTHR35696">
    <property type="entry name" value="ELECTRON CARRIER/IRON ION-BINDING PROTEIN"/>
    <property type="match status" value="1"/>
</dbReference>
<reference evidence="2 3" key="1">
    <citation type="journal article" date="2021" name="Commun. Biol.">
        <title>The genome of Shorea leprosula (Dipterocarpaceae) highlights the ecological relevance of drought in aseasonal tropical rainforests.</title>
        <authorList>
            <person name="Ng K.K.S."/>
            <person name="Kobayashi M.J."/>
            <person name="Fawcett J.A."/>
            <person name="Hatakeyama M."/>
            <person name="Paape T."/>
            <person name="Ng C.H."/>
            <person name="Ang C.C."/>
            <person name="Tnah L.H."/>
            <person name="Lee C.T."/>
            <person name="Nishiyama T."/>
            <person name="Sese J."/>
            <person name="O'Brien M.J."/>
            <person name="Copetti D."/>
            <person name="Mohd Noor M.I."/>
            <person name="Ong R.C."/>
            <person name="Putra M."/>
            <person name="Sireger I.Z."/>
            <person name="Indrioko S."/>
            <person name="Kosugi Y."/>
            <person name="Izuno A."/>
            <person name="Isagi Y."/>
            <person name="Lee S.L."/>
            <person name="Shimizu K.K."/>
        </authorList>
    </citation>
    <scope>NUCLEOTIDE SEQUENCE [LARGE SCALE GENOMIC DNA]</scope>
    <source>
        <strain evidence="2">214</strain>
    </source>
</reference>
<dbReference type="EMBL" id="BPVZ01000032">
    <property type="protein sequence ID" value="GKV10749.1"/>
    <property type="molecule type" value="Genomic_DNA"/>
</dbReference>
<gene>
    <name evidence="2" type="ORF">SLEP1_g22069</name>
</gene>
<protein>
    <submittedName>
        <fullName evidence="2">Uncharacterized protein</fullName>
    </submittedName>
</protein>
<dbReference type="PANTHER" id="PTHR35696:SF1">
    <property type="entry name" value="ELECTRON CARRIER_IRON ION-BINDING PROTEIN"/>
    <property type="match status" value="1"/>
</dbReference>